<dbReference type="EMBL" id="CAMXCT030001168">
    <property type="protein sequence ID" value="CAL4774749.1"/>
    <property type="molecule type" value="Genomic_DNA"/>
</dbReference>
<reference evidence="3" key="1">
    <citation type="submission" date="2022-10" db="EMBL/GenBank/DDBJ databases">
        <authorList>
            <person name="Chen Y."/>
            <person name="Dougan E. K."/>
            <person name="Chan C."/>
            <person name="Rhodes N."/>
            <person name="Thang M."/>
        </authorList>
    </citation>
    <scope>NUCLEOTIDE SEQUENCE</scope>
</reference>
<evidence type="ECO:0000256" key="1">
    <source>
        <dbReference type="SAM" id="MobiDB-lite"/>
    </source>
</evidence>
<name>A0A9P1C8E1_9DINO</name>
<proteinExistence type="predicted"/>
<evidence type="ECO:0000256" key="2">
    <source>
        <dbReference type="SAM" id="SignalP"/>
    </source>
</evidence>
<dbReference type="AlphaFoldDB" id="A0A9P1C8E1"/>
<evidence type="ECO:0000313" key="4">
    <source>
        <dbReference type="EMBL" id="CAL1140812.1"/>
    </source>
</evidence>
<feature type="signal peptide" evidence="2">
    <location>
        <begin position="1"/>
        <end position="24"/>
    </location>
</feature>
<evidence type="ECO:0000313" key="5">
    <source>
        <dbReference type="EMBL" id="CAL4774749.1"/>
    </source>
</evidence>
<evidence type="ECO:0000313" key="6">
    <source>
        <dbReference type="Proteomes" id="UP001152797"/>
    </source>
</evidence>
<feature type="region of interest" description="Disordered" evidence="1">
    <location>
        <begin position="339"/>
        <end position="368"/>
    </location>
</feature>
<dbReference type="OrthoDB" id="448521at2759"/>
<sequence length="368" mass="41806">MRAMRRGVFVLAVLALGWLNRCWVSPSRNRSLVQRGAAPALTDRTVEDLRWSLLRMAAALDRGQAYNPTSGEYYAERMAVARELLDELLQRPSKNFTMQDLDGEWELVFSTVKHGIFRSSPFFLAVQEAFGNQESSELFFKLHELQVMSWGASKVGRVAQYINSTEGLLYSEFDTSLLSMTVIPIVGFWKLLPTIGGCVVTVSNITLVENTINMEVQYTKAKEVPGLPPLSDFVMDKEVPVNSVWKMLPWNGGRPPTCSVEIKYLDDEMRIVADRDGELFVYMRPVDPRLKHPNLGPQERLFIRLLPFAGLVPKHTVLKDRWAKRCADPNWPRRKITDVKKVALKGKETPKRQASRGRAAANKKRRVA</sequence>
<accession>A0A9P1C8E1</accession>
<protein>
    <submittedName>
        <fullName evidence="5">Plastid lipid-associated protein/fibrillin conserved domain-containing protein</fullName>
    </submittedName>
</protein>
<evidence type="ECO:0000313" key="3">
    <source>
        <dbReference type="EMBL" id="CAI3987437.1"/>
    </source>
</evidence>
<gene>
    <name evidence="3" type="ORF">C1SCF055_LOCUS14708</name>
</gene>
<comment type="caution">
    <text evidence="3">The sequence shown here is derived from an EMBL/GenBank/DDBJ whole genome shotgun (WGS) entry which is preliminary data.</text>
</comment>
<keyword evidence="2" id="KW-0732">Signal</keyword>
<organism evidence="3">
    <name type="scientific">Cladocopium goreaui</name>
    <dbReference type="NCBI Taxonomy" id="2562237"/>
    <lineage>
        <taxon>Eukaryota</taxon>
        <taxon>Sar</taxon>
        <taxon>Alveolata</taxon>
        <taxon>Dinophyceae</taxon>
        <taxon>Suessiales</taxon>
        <taxon>Symbiodiniaceae</taxon>
        <taxon>Cladocopium</taxon>
    </lineage>
</organism>
<reference evidence="4" key="2">
    <citation type="submission" date="2024-04" db="EMBL/GenBank/DDBJ databases">
        <authorList>
            <person name="Chen Y."/>
            <person name="Shah S."/>
            <person name="Dougan E. K."/>
            <person name="Thang M."/>
            <person name="Chan C."/>
        </authorList>
    </citation>
    <scope>NUCLEOTIDE SEQUENCE [LARGE SCALE GENOMIC DNA]</scope>
</reference>
<dbReference type="EMBL" id="CAMXCT010001168">
    <property type="protein sequence ID" value="CAI3987437.1"/>
    <property type="molecule type" value="Genomic_DNA"/>
</dbReference>
<dbReference type="Proteomes" id="UP001152797">
    <property type="component" value="Unassembled WGS sequence"/>
</dbReference>
<keyword evidence="6" id="KW-1185">Reference proteome</keyword>
<feature type="chain" id="PRO_5043270189" evidence="2">
    <location>
        <begin position="25"/>
        <end position="368"/>
    </location>
</feature>
<feature type="compositionally biased region" description="Basic and acidic residues" evidence="1">
    <location>
        <begin position="339"/>
        <end position="351"/>
    </location>
</feature>
<dbReference type="EMBL" id="CAMXCT020001168">
    <property type="protein sequence ID" value="CAL1140812.1"/>
    <property type="molecule type" value="Genomic_DNA"/>
</dbReference>